<dbReference type="Proteomes" id="UP001457282">
    <property type="component" value="Unassembled WGS sequence"/>
</dbReference>
<name>A0AAW1YGY7_RUBAR</name>
<gene>
    <name evidence="1" type="ORF">M0R45_003080</name>
</gene>
<evidence type="ECO:0000313" key="2">
    <source>
        <dbReference type="Proteomes" id="UP001457282"/>
    </source>
</evidence>
<dbReference type="InterPro" id="IPR045149">
    <property type="entry name" value="OS-9-like"/>
</dbReference>
<dbReference type="EMBL" id="JBEDUW010000001">
    <property type="protein sequence ID" value="KAK9947456.1"/>
    <property type="molecule type" value="Genomic_DNA"/>
</dbReference>
<dbReference type="GO" id="GO:0030970">
    <property type="term" value="P:retrograde protein transport, ER to cytosol"/>
    <property type="evidence" value="ECO:0007669"/>
    <property type="project" value="TreeGrafter"/>
</dbReference>
<organism evidence="1 2">
    <name type="scientific">Rubus argutus</name>
    <name type="common">Southern blackberry</name>
    <dbReference type="NCBI Taxonomy" id="59490"/>
    <lineage>
        <taxon>Eukaryota</taxon>
        <taxon>Viridiplantae</taxon>
        <taxon>Streptophyta</taxon>
        <taxon>Embryophyta</taxon>
        <taxon>Tracheophyta</taxon>
        <taxon>Spermatophyta</taxon>
        <taxon>Magnoliopsida</taxon>
        <taxon>eudicotyledons</taxon>
        <taxon>Gunneridae</taxon>
        <taxon>Pentapetalae</taxon>
        <taxon>rosids</taxon>
        <taxon>fabids</taxon>
        <taxon>Rosales</taxon>
        <taxon>Rosaceae</taxon>
        <taxon>Rosoideae</taxon>
        <taxon>Rosoideae incertae sedis</taxon>
        <taxon>Rubus</taxon>
    </lineage>
</organism>
<keyword evidence="2" id="KW-1185">Reference proteome</keyword>
<dbReference type="GO" id="GO:0005788">
    <property type="term" value="C:endoplasmic reticulum lumen"/>
    <property type="evidence" value="ECO:0007669"/>
    <property type="project" value="TreeGrafter"/>
</dbReference>
<protein>
    <submittedName>
        <fullName evidence="1">Uncharacterized protein</fullName>
    </submittedName>
</protein>
<dbReference type="GO" id="GO:0030968">
    <property type="term" value="P:endoplasmic reticulum unfolded protein response"/>
    <property type="evidence" value="ECO:0007669"/>
    <property type="project" value="InterPro"/>
</dbReference>
<reference evidence="1 2" key="1">
    <citation type="journal article" date="2023" name="G3 (Bethesda)">
        <title>A chromosome-length genome assembly and annotation of blackberry (Rubus argutus, cv. 'Hillquist').</title>
        <authorList>
            <person name="Bruna T."/>
            <person name="Aryal R."/>
            <person name="Dudchenko O."/>
            <person name="Sargent D.J."/>
            <person name="Mead D."/>
            <person name="Buti M."/>
            <person name="Cavallini A."/>
            <person name="Hytonen T."/>
            <person name="Andres J."/>
            <person name="Pham M."/>
            <person name="Weisz D."/>
            <person name="Mascagni F."/>
            <person name="Usai G."/>
            <person name="Natali L."/>
            <person name="Bassil N."/>
            <person name="Fernandez G.E."/>
            <person name="Lomsadze A."/>
            <person name="Armour M."/>
            <person name="Olukolu B."/>
            <person name="Poorten T."/>
            <person name="Britton C."/>
            <person name="Davik J."/>
            <person name="Ashrafi H."/>
            <person name="Aiden E.L."/>
            <person name="Borodovsky M."/>
            <person name="Worthington M."/>
        </authorList>
    </citation>
    <scope>NUCLEOTIDE SEQUENCE [LARGE SCALE GENOMIC DNA]</scope>
    <source>
        <strain evidence="1">PI 553951</strain>
    </source>
</reference>
<sequence>MCSEEDDQESVVMPNKNGRSLYVTCLRWRKPVLQQNISSMIVETEKRAKVKTPDELLQVYMMPRQLLHLSRISHISLLKDPRSKDTYQRCHPHQYMNGTTCDLTNQPRETEIFQGEAVWQIINCNVLPKDYKETRVGEEESEIKQIVMVTDRGSPSNDDDLD</sequence>
<proteinExistence type="predicted"/>
<evidence type="ECO:0000313" key="1">
    <source>
        <dbReference type="EMBL" id="KAK9947456.1"/>
    </source>
</evidence>
<dbReference type="AlphaFoldDB" id="A0AAW1YGY7"/>
<dbReference type="PANTHER" id="PTHR15414">
    <property type="entry name" value="OS-9-RELATED"/>
    <property type="match status" value="1"/>
</dbReference>
<comment type="caution">
    <text evidence="1">The sequence shown here is derived from an EMBL/GenBank/DDBJ whole genome shotgun (WGS) entry which is preliminary data.</text>
</comment>
<accession>A0AAW1YGY7</accession>
<dbReference type="PANTHER" id="PTHR15414:SF0">
    <property type="entry name" value="ENDOPLASMIC RETICULUM LECTIN 1"/>
    <property type="match status" value="1"/>
</dbReference>